<protein>
    <recommendedName>
        <fullName evidence="5">DUF998 domain-containing protein</fullName>
    </recommendedName>
</protein>
<dbReference type="RefSeq" id="WP_135622662.1">
    <property type="nucleotide sequence ID" value="NZ_RQGD01000014.1"/>
</dbReference>
<accession>A0A4R9K6L7</accession>
<feature type="transmembrane region" description="Helical" evidence="1">
    <location>
        <begin position="194"/>
        <end position="214"/>
    </location>
</feature>
<keyword evidence="2" id="KW-0732">Signal</keyword>
<evidence type="ECO:0000256" key="2">
    <source>
        <dbReference type="SAM" id="SignalP"/>
    </source>
</evidence>
<feature type="chain" id="PRO_5020221868" description="DUF998 domain-containing protein" evidence="2">
    <location>
        <begin position="19"/>
        <end position="286"/>
    </location>
</feature>
<keyword evidence="1" id="KW-1133">Transmembrane helix</keyword>
<sequence>MKKIYLCLLSSLTLLFFANCQKLDSLLHEPALSPEQFLASHHWTQISFGSLSFILDQPSSTFFVYFLSLTYLYACYVFWKAPHLDWSKKFWSLGFLFTGIAAILAGTSYQALGYELKCEARAICKWTTWWEINYEILQNIGMNGFLAAGAFSHATSKTRRALLYYAVFNSIIYACLVLYGALTADRFLVSFEFLELSCLPSVLFFLVSTIFGFLKKRDSMNFHLMNTWLFLVLIMISYVTYMELGLTSLLWERHIWFSENDVLHVGLIVWVFYIVKFIPEKVRDKS</sequence>
<gene>
    <name evidence="3" type="ORF">EHQ58_04750</name>
</gene>
<dbReference type="AlphaFoldDB" id="A0A4R9K6L7"/>
<reference evidence="3" key="1">
    <citation type="journal article" date="2019" name="PLoS Negl. Trop. Dis.">
        <title>Revisiting the worldwide diversity of Leptospira species in the environment.</title>
        <authorList>
            <person name="Vincent A.T."/>
            <person name="Schiettekatte O."/>
            <person name="Bourhy P."/>
            <person name="Veyrier F.J."/>
            <person name="Picardeau M."/>
        </authorList>
    </citation>
    <scope>NUCLEOTIDE SEQUENCE [LARGE SCALE GENOMIC DNA]</scope>
    <source>
        <strain evidence="3">201702476</strain>
    </source>
</reference>
<dbReference type="Proteomes" id="UP000297693">
    <property type="component" value="Unassembled WGS sequence"/>
</dbReference>
<keyword evidence="1" id="KW-0812">Transmembrane</keyword>
<feature type="transmembrane region" description="Helical" evidence="1">
    <location>
        <begin position="262"/>
        <end position="279"/>
    </location>
</feature>
<feature type="transmembrane region" description="Helical" evidence="1">
    <location>
        <begin position="62"/>
        <end position="79"/>
    </location>
</feature>
<proteinExistence type="predicted"/>
<organism evidence="3 4">
    <name type="scientific">Leptospira ognonensis</name>
    <dbReference type="NCBI Taxonomy" id="2484945"/>
    <lineage>
        <taxon>Bacteria</taxon>
        <taxon>Pseudomonadati</taxon>
        <taxon>Spirochaetota</taxon>
        <taxon>Spirochaetia</taxon>
        <taxon>Leptospirales</taxon>
        <taxon>Leptospiraceae</taxon>
        <taxon>Leptospira</taxon>
    </lineage>
</organism>
<feature type="transmembrane region" description="Helical" evidence="1">
    <location>
        <begin position="226"/>
        <end position="242"/>
    </location>
</feature>
<feature type="transmembrane region" description="Helical" evidence="1">
    <location>
        <begin position="163"/>
        <end position="182"/>
    </location>
</feature>
<name>A0A4R9K6L7_9LEPT</name>
<evidence type="ECO:0008006" key="5">
    <source>
        <dbReference type="Google" id="ProtNLM"/>
    </source>
</evidence>
<dbReference type="OrthoDB" id="5430278at2"/>
<evidence type="ECO:0000313" key="3">
    <source>
        <dbReference type="EMBL" id="TGL61918.1"/>
    </source>
</evidence>
<evidence type="ECO:0000313" key="4">
    <source>
        <dbReference type="Proteomes" id="UP000297693"/>
    </source>
</evidence>
<evidence type="ECO:0000256" key="1">
    <source>
        <dbReference type="SAM" id="Phobius"/>
    </source>
</evidence>
<keyword evidence="1" id="KW-0472">Membrane</keyword>
<feature type="signal peptide" evidence="2">
    <location>
        <begin position="1"/>
        <end position="18"/>
    </location>
</feature>
<comment type="caution">
    <text evidence="3">The sequence shown here is derived from an EMBL/GenBank/DDBJ whole genome shotgun (WGS) entry which is preliminary data.</text>
</comment>
<feature type="transmembrane region" description="Helical" evidence="1">
    <location>
        <begin position="91"/>
        <end position="112"/>
    </location>
</feature>
<dbReference type="EMBL" id="RQGD01000014">
    <property type="protein sequence ID" value="TGL61918.1"/>
    <property type="molecule type" value="Genomic_DNA"/>
</dbReference>
<keyword evidence="4" id="KW-1185">Reference proteome</keyword>